<reference evidence="5" key="1">
    <citation type="submission" date="2016-11" db="EMBL/GenBank/DDBJ databases">
        <authorList>
            <person name="Varghese N."/>
            <person name="Submissions S."/>
        </authorList>
    </citation>
    <scope>NUCLEOTIDE SEQUENCE [LARGE SCALE GENOMIC DNA]</scope>
    <source>
        <strain evidence="5">DSM 17957</strain>
    </source>
</reference>
<feature type="compositionally biased region" description="Basic and acidic residues" evidence="1">
    <location>
        <begin position="791"/>
        <end position="805"/>
    </location>
</feature>
<dbReference type="STRING" id="1121919.SAMN02745975_01511"/>
<evidence type="ECO:0000313" key="4">
    <source>
        <dbReference type="EMBL" id="SHJ20206.1"/>
    </source>
</evidence>
<dbReference type="Proteomes" id="UP000184536">
    <property type="component" value="Unassembled WGS sequence"/>
</dbReference>
<evidence type="ECO:0000256" key="1">
    <source>
        <dbReference type="SAM" id="MobiDB-lite"/>
    </source>
</evidence>
<accession>A0A1M6HDK9</accession>
<dbReference type="Pfam" id="PF08401">
    <property type="entry name" value="ArdcN"/>
    <property type="match status" value="1"/>
</dbReference>
<feature type="region of interest" description="Disordered" evidence="1">
    <location>
        <begin position="308"/>
        <end position="340"/>
    </location>
</feature>
<feature type="region of interest" description="Disordered" evidence="1">
    <location>
        <begin position="759"/>
        <end position="838"/>
    </location>
</feature>
<feature type="domain" description="YodL-like" evidence="3">
    <location>
        <begin position="576"/>
        <end position="674"/>
    </location>
</feature>
<evidence type="ECO:0000259" key="3">
    <source>
        <dbReference type="Pfam" id="PF14191"/>
    </source>
</evidence>
<protein>
    <submittedName>
        <fullName evidence="4">YodL-like</fullName>
    </submittedName>
</protein>
<dbReference type="InterPro" id="IPR025923">
    <property type="entry name" value="YodL-like_dom"/>
</dbReference>
<sequence>MADKANSTKNQVKEITDRLEQGVKDLFIGEKYLSYLQTMSRFHRYSTRNTLLIYMQKPDATLVAGYQAWQSKFGRYVKRGETGIKILAPTPFTVTKEQQKLDPDTRRPILGADGLPVTEEVEVRIARFKVIPVFDVSQTDGKPLPSLVEDLTGDVKHYALFLDALRAVSPLPIRFEPLEPGTDGICRMGDSIAIRTGMSEIQTVSAIIHEIAHARLHDLERLQQEDETAKPKDRRTEEVEAESVSYAVCQYYGIETAANSFGYLAEWSKTRELKELNASLDIIRKTAAELIDSIDENFRMLAKERGIDLTPKEQDETAPEPLPVPDAPVSGQEPSPAVEPELKPNQHIEEISGVEYIVTGPAPSYTPKPEKQYELGYGHMGNGLTVWNRLEEKDGDYVTVAHIATDRSVTFYDKDMPDDVKAQIEETARTTEMSVSATQDAPVFSVPPVAGTPEQAAPHQEQDAPVEPETDDFLPDPAIELSERDLYGYTDPSMLPLLKDRALALYDADHTVYMLYPDNTEAMVFERDEIVGHDGIFGIEAGEWQASREYAMLKDASRNSEASREAGLLYGDRDCFGIFQLKGGEELHFHRFTPLEQLKKDGLTVDRANYELVYVAPLSPDDTLEGIFEKFNLHHPADFRGHSLSVSDVVCLQRNGGSTSHYVDSFGFKELPAFLGNEKQPELDPVMELATRLDKFAENFDTYGYRDDVEDKEENIRSIARDIENGELSGMKEMLQYAIEEETDVPEATALLQQLATYEKPKEPEPAAPTVSELEEQAKPGKQISLLDLARAVKNEQKQPGRTEKPSILAKLQEGKKAVSQGTDTQKTAPKRDGEREV</sequence>
<gene>
    <name evidence="4" type="ORF">SAMN02745975_01511</name>
</gene>
<evidence type="ECO:0000259" key="2">
    <source>
        <dbReference type="Pfam" id="PF08401"/>
    </source>
</evidence>
<dbReference type="OrthoDB" id="9803716at2"/>
<evidence type="ECO:0000313" key="5">
    <source>
        <dbReference type="Proteomes" id="UP000184536"/>
    </source>
</evidence>
<dbReference type="RefSeq" id="WP_051534238.1">
    <property type="nucleotide sequence ID" value="NZ_FQZV01000017.1"/>
</dbReference>
<proteinExistence type="predicted"/>
<feature type="domain" description="N-terminal" evidence="2">
    <location>
        <begin position="11"/>
        <end position="113"/>
    </location>
</feature>
<dbReference type="Pfam" id="PF14191">
    <property type="entry name" value="YodL"/>
    <property type="match status" value="1"/>
</dbReference>
<dbReference type="EMBL" id="FQZV01000017">
    <property type="protein sequence ID" value="SHJ20206.1"/>
    <property type="molecule type" value="Genomic_DNA"/>
</dbReference>
<name>A0A1M6HDK9_9FIRM</name>
<feature type="region of interest" description="Disordered" evidence="1">
    <location>
        <begin position="448"/>
        <end position="469"/>
    </location>
</feature>
<organism evidence="4 5">
    <name type="scientific">Geosporobacter subterraneus DSM 17957</name>
    <dbReference type="NCBI Taxonomy" id="1121919"/>
    <lineage>
        <taxon>Bacteria</taxon>
        <taxon>Bacillati</taxon>
        <taxon>Bacillota</taxon>
        <taxon>Clostridia</taxon>
        <taxon>Peptostreptococcales</taxon>
        <taxon>Thermotaleaceae</taxon>
        <taxon>Geosporobacter</taxon>
    </lineage>
</organism>
<dbReference type="GO" id="GO:0003697">
    <property type="term" value="F:single-stranded DNA binding"/>
    <property type="evidence" value="ECO:0007669"/>
    <property type="project" value="InterPro"/>
</dbReference>
<dbReference type="AlphaFoldDB" id="A0A1M6HDK9"/>
<keyword evidence="5" id="KW-1185">Reference proteome</keyword>
<dbReference type="InterPro" id="IPR013610">
    <property type="entry name" value="ArdC_N"/>
</dbReference>